<name>A0A0F9H7K3_9ZZZZ</name>
<dbReference type="EMBL" id="LAZR01023698">
    <property type="protein sequence ID" value="KKL77620.1"/>
    <property type="molecule type" value="Genomic_DNA"/>
</dbReference>
<dbReference type="Gene3D" id="3.40.30.10">
    <property type="entry name" value="Glutaredoxin"/>
    <property type="match status" value="1"/>
</dbReference>
<gene>
    <name evidence="1" type="ORF">LCGC14_2033030</name>
</gene>
<accession>A0A0F9H7K3</accession>
<organism evidence="1">
    <name type="scientific">marine sediment metagenome</name>
    <dbReference type="NCBI Taxonomy" id="412755"/>
    <lineage>
        <taxon>unclassified sequences</taxon>
        <taxon>metagenomes</taxon>
        <taxon>ecological metagenomes</taxon>
    </lineage>
</organism>
<protein>
    <recommendedName>
        <fullName evidence="2">Thioredoxin domain-containing protein</fullName>
    </recommendedName>
</protein>
<proteinExistence type="predicted"/>
<dbReference type="SUPFAM" id="SSF52833">
    <property type="entry name" value="Thioredoxin-like"/>
    <property type="match status" value="1"/>
</dbReference>
<evidence type="ECO:0008006" key="2">
    <source>
        <dbReference type="Google" id="ProtNLM"/>
    </source>
</evidence>
<comment type="caution">
    <text evidence="1">The sequence shown here is derived from an EMBL/GenBank/DDBJ whole genome shotgun (WGS) entry which is preliminary data.</text>
</comment>
<evidence type="ECO:0000313" key="1">
    <source>
        <dbReference type="EMBL" id="KKL77620.1"/>
    </source>
</evidence>
<dbReference type="AlphaFoldDB" id="A0A0F9H7K3"/>
<sequence>MARISALTLAPPLLFVGLAALFYLGMQREDPDALPSTRTGQIAPEMTIEPLGDFPVFTQADLSEPGAKIVNIWASWCAPCRI</sequence>
<feature type="non-terminal residue" evidence="1">
    <location>
        <position position="82"/>
    </location>
</feature>
<reference evidence="1" key="1">
    <citation type="journal article" date="2015" name="Nature">
        <title>Complex archaea that bridge the gap between prokaryotes and eukaryotes.</title>
        <authorList>
            <person name="Spang A."/>
            <person name="Saw J.H."/>
            <person name="Jorgensen S.L."/>
            <person name="Zaremba-Niedzwiedzka K."/>
            <person name="Martijn J."/>
            <person name="Lind A.E."/>
            <person name="van Eijk R."/>
            <person name="Schleper C."/>
            <person name="Guy L."/>
            <person name="Ettema T.J."/>
        </authorList>
    </citation>
    <scope>NUCLEOTIDE SEQUENCE</scope>
</reference>
<dbReference type="InterPro" id="IPR036249">
    <property type="entry name" value="Thioredoxin-like_sf"/>
</dbReference>